<dbReference type="Gene3D" id="3.15.10.40">
    <property type="entry name" value="Uncharacterised protein PF07273, DUF1439"/>
    <property type="match status" value="1"/>
</dbReference>
<keyword evidence="1" id="KW-0732">Signal</keyword>
<dbReference type="InterPro" id="IPR010835">
    <property type="entry name" value="DUF1439"/>
</dbReference>
<proteinExistence type="predicted"/>
<name>A0A4U1BDP2_9GAMM</name>
<dbReference type="Proteomes" id="UP000305675">
    <property type="component" value="Unassembled WGS sequence"/>
</dbReference>
<sequence length="183" mass="20745">MRWFWLAMMMIAALTLQGCATSYTLSESEVEDYLDDKLSITEQQSPIQFLETELNLNQIKVRIGRGNDKVQVSTYSELVIRTPLLPLRATLTATIAATPWYRPEDKGIYLRDLEIVSIDSSPKELGVPLEQLGKQSLSALQLFLSSQPVYTLDQNDWKQDILAKLGREITVEPGKIRFHLSAD</sequence>
<gene>
    <name evidence="2" type="ORF">FCL42_21085</name>
</gene>
<accession>A0A4U1BDP2</accession>
<dbReference type="EMBL" id="SWCJ01000029">
    <property type="protein sequence ID" value="TKB49120.1"/>
    <property type="molecule type" value="Genomic_DNA"/>
</dbReference>
<protein>
    <submittedName>
        <fullName evidence="2">DUF1439 domain-containing protein</fullName>
    </submittedName>
</protein>
<keyword evidence="3" id="KW-1185">Reference proteome</keyword>
<comment type="caution">
    <text evidence="2">The sequence shown here is derived from an EMBL/GenBank/DDBJ whole genome shotgun (WGS) entry which is preliminary data.</text>
</comment>
<evidence type="ECO:0000256" key="1">
    <source>
        <dbReference type="SAM" id="SignalP"/>
    </source>
</evidence>
<feature type="signal peptide" evidence="1">
    <location>
        <begin position="1"/>
        <end position="20"/>
    </location>
</feature>
<dbReference type="RefSeq" id="WP_136865398.1">
    <property type="nucleotide sequence ID" value="NZ_SWCJ01000029.1"/>
</dbReference>
<dbReference type="OrthoDB" id="6398264at2"/>
<reference evidence="2 3" key="1">
    <citation type="submission" date="2019-04" db="EMBL/GenBank/DDBJ databases">
        <authorList>
            <person name="Hwang J.C."/>
        </authorList>
    </citation>
    <scope>NUCLEOTIDE SEQUENCE [LARGE SCALE GENOMIC DNA]</scope>
    <source>
        <strain evidence="2 3">IMCC35002</strain>
    </source>
</reference>
<evidence type="ECO:0000313" key="3">
    <source>
        <dbReference type="Proteomes" id="UP000305675"/>
    </source>
</evidence>
<evidence type="ECO:0000313" key="2">
    <source>
        <dbReference type="EMBL" id="TKB49120.1"/>
    </source>
</evidence>
<organism evidence="2 3">
    <name type="scientific">Ferrimonas aestuarii</name>
    <dbReference type="NCBI Taxonomy" id="2569539"/>
    <lineage>
        <taxon>Bacteria</taxon>
        <taxon>Pseudomonadati</taxon>
        <taxon>Pseudomonadota</taxon>
        <taxon>Gammaproteobacteria</taxon>
        <taxon>Alteromonadales</taxon>
        <taxon>Ferrimonadaceae</taxon>
        <taxon>Ferrimonas</taxon>
    </lineage>
</organism>
<dbReference type="AlphaFoldDB" id="A0A4U1BDP2"/>
<dbReference type="PROSITE" id="PS51257">
    <property type="entry name" value="PROKAR_LIPOPROTEIN"/>
    <property type="match status" value="1"/>
</dbReference>
<feature type="chain" id="PRO_5020393714" evidence="1">
    <location>
        <begin position="21"/>
        <end position="183"/>
    </location>
</feature>
<dbReference type="Pfam" id="PF07273">
    <property type="entry name" value="DUF1439"/>
    <property type="match status" value="1"/>
</dbReference>